<keyword evidence="9 11" id="KW-1133">Transmembrane helix</keyword>
<dbReference type="EMBL" id="JBBWWR010000012">
    <property type="protein sequence ID" value="KAK8958510.1"/>
    <property type="molecule type" value="Genomic_DNA"/>
</dbReference>
<name>A0ABR2M356_9ASPA</name>
<dbReference type="Pfam" id="PF04188">
    <property type="entry name" value="Mannosyl_trans2"/>
    <property type="match status" value="1"/>
</dbReference>
<keyword evidence="10 11" id="KW-0472">Membrane</keyword>
<feature type="transmembrane region" description="Helical" evidence="11">
    <location>
        <begin position="414"/>
        <end position="435"/>
    </location>
</feature>
<evidence type="ECO:0000256" key="6">
    <source>
        <dbReference type="ARBA" id="ARBA00022679"/>
    </source>
</evidence>
<keyword evidence="7 11" id="KW-0812">Transmembrane</keyword>
<keyword evidence="5 11" id="KW-0328">Glycosyltransferase</keyword>
<feature type="transmembrane region" description="Helical" evidence="11">
    <location>
        <begin position="184"/>
        <end position="207"/>
    </location>
</feature>
<proteinExistence type="inferred from homology"/>
<protein>
    <recommendedName>
        <fullName evidence="11">GPI mannosyltransferase 2</fullName>
        <ecNumber evidence="11">2.4.1.-</ecNumber>
    </recommendedName>
</protein>
<dbReference type="Proteomes" id="UP001412067">
    <property type="component" value="Unassembled WGS sequence"/>
</dbReference>
<evidence type="ECO:0000256" key="5">
    <source>
        <dbReference type="ARBA" id="ARBA00022676"/>
    </source>
</evidence>
<dbReference type="PANTHER" id="PTHR12468:SF2">
    <property type="entry name" value="GPI MANNOSYLTRANSFERASE 2"/>
    <property type="match status" value="1"/>
</dbReference>
<evidence type="ECO:0000256" key="11">
    <source>
        <dbReference type="RuleBase" id="RU363112"/>
    </source>
</evidence>
<keyword evidence="8 11" id="KW-0256">Endoplasmic reticulum</keyword>
<dbReference type="InterPro" id="IPR007315">
    <property type="entry name" value="PIG-V/Gpi18"/>
</dbReference>
<evidence type="ECO:0000256" key="3">
    <source>
        <dbReference type="ARBA" id="ARBA00008698"/>
    </source>
</evidence>
<feature type="transmembrane region" description="Helical" evidence="11">
    <location>
        <begin position="7"/>
        <end position="29"/>
    </location>
</feature>
<evidence type="ECO:0000256" key="2">
    <source>
        <dbReference type="ARBA" id="ARBA00004687"/>
    </source>
</evidence>
<evidence type="ECO:0000313" key="13">
    <source>
        <dbReference type="Proteomes" id="UP001412067"/>
    </source>
</evidence>
<keyword evidence="6 11" id="KW-0808">Transferase</keyword>
<comment type="caution">
    <text evidence="12">The sequence shown here is derived from an EMBL/GenBank/DDBJ whole genome shotgun (WGS) entry which is preliminary data.</text>
</comment>
<gene>
    <name evidence="12" type="ORF">KSP40_PGU002961</name>
</gene>
<feature type="transmembrane region" description="Helical" evidence="11">
    <location>
        <begin position="318"/>
        <end position="339"/>
    </location>
</feature>
<comment type="subcellular location">
    <subcellularLocation>
        <location evidence="1 11">Endoplasmic reticulum membrane</location>
        <topology evidence="1 11">Multi-pass membrane protein</topology>
    </subcellularLocation>
</comment>
<feature type="transmembrane region" description="Helical" evidence="11">
    <location>
        <begin position="94"/>
        <end position="113"/>
    </location>
</feature>
<evidence type="ECO:0000256" key="10">
    <source>
        <dbReference type="ARBA" id="ARBA00023136"/>
    </source>
</evidence>
<dbReference type="PANTHER" id="PTHR12468">
    <property type="entry name" value="GPI MANNOSYLTRANSFERASE 2"/>
    <property type="match status" value="1"/>
</dbReference>
<comment type="function">
    <text evidence="11">Mannosyltransferase involved in glycosylphosphatidylinositol-anchor biosynthesis.</text>
</comment>
<organism evidence="12 13">
    <name type="scientific">Platanthera guangdongensis</name>
    <dbReference type="NCBI Taxonomy" id="2320717"/>
    <lineage>
        <taxon>Eukaryota</taxon>
        <taxon>Viridiplantae</taxon>
        <taxon>Streptophyta</taxon>
        <taxon>Embryophyta</taxon>
        <taxon>Tracheophyta</taxon>
        <taxon>Spermatophyta</taxon>
        <taxon>Magnoliopsida</taxon>
        <taxon>Liliopsida</taxon>
        <taxon>Asparagales</taxon>
        <taxon>Orchidaceae</taxon>
        <taxon>Orchidoideae</taxon>
        <taxon>Orchideae</taxon>
        <taxon>Orchidinae</taxon>
        <taxon>Platanthera</taxon>
    </lineage>
</organism>
<evidence type="ECO:0000256" key="4">
    <source>
        <dbReference type="ARBA" id="ARBA00022502"/>
    </source>
</evidence>
<evidence type="ECO:0000256" key="7">
    <source>
        <dbReference type="ARBA" id="ARBA00022692"/>
    </source>
</evidence>
<comment type="similarity">
    <text evidence="3 11">Belongs to the PIGV family.</text>
</comment>
<feature type="transmembrane region" description="Helical" evidence="11">
    <location>
        <begin position="473"/>
        <end position="495"/>
    </location>
</feature>
<comment type="pathway">
    <text evidence="2 11">Glycolipid biosynthesis; glycosylphosphatidylinositol-anchor biosynthesis.</text>
</comment>
<evidence type="ECO:0000256" key="8">
    <source>
        <dbReference type="ARBA" id="ARBA00022824"/>
    </source>
</evidence>
<feature type="transmembrane region" description="Helical" evidence="11">
    <location>
        <begin position="244"/>
        <end position="269"/>
    </location>
</feature>
<evidence type="ECO:0000256" key="9">
    <source>
        <dbReference type="ARBA" id="ARBA00022989"/>
    </source>
</evidence>
<accession>A0ABR2M356</accession>
<evidence type="ECO:0000256" key="1">
    <source>
        <dbReference type="ARBA" id="ARBA00004477"/>
    </source>
</evidence>
<evidence type="ECO:0000313" key="12">
    <source>
        <dbReference type="EMBL" id="KAK8958510.1"/>
    </source>
</evidence>
<sequence length="496" mass="55837">MQKAERLVLKLAVISRFLLVSLIIIWSYLFPPYDSSAQLNPSCLSSSSTIGDSSPLTETRALWPRIGAAIEGSVVWDSVYFIRIAECGYEYEQTYAFLPLLPISIAFLSRSVFAPLIPMVGYRAVLALSGYVLNNLAFVLAAIYFYKLSFLILKDSEASLQASVLFCFNPASIFYSSIYSESLYALFSFCGIFYLFNGSNTMAMLLLGVSGTARSNGAINAGYFCFKALLQTYDIITNKKSIRLALQAIVFGASFSICLLVPFAAFQLYGYCNICLNASDGARPWCKSRVPNLYGFLQSHYWGVGFLRYFEVKQLPNFLLASPILTIAIASIVHYARLLRQTPSFRKTSDLTKNLHGKDHSRETISSNIISSTEEFTGRLGLHRQRSEKKIKYLQNFCKLKLQMNSFITVKQGYCSLLVFPFILHLGFMTFMVLFVMHVQVATRFLSASPPIYWFASYMMLSPGTGSRRMTHLIWSYCAAYILLGSLLFSTFYPFT</sequence>
<keyword evidence="4 11" id="KW-0337">GPI-anchor biosynthesis</keyword>
<keyword evidence="13" id="KW-1185">Reference proteome</keyword>
<feature type="transmembrane region" description="Helical" evidence="11">
    <location>
        <begin position="125"/>
        <end position="146"/>
    </location>
</feature>
<reference evidence="12 13" key="1">
    <citation type="journal article" date="2022" name="Nat. Plants">
        <title>Genomes of leafy and leafless Platanthera orchids illuminate the evolution of mycoheterotrophy.</title>
        <authorList>
            <person name="Li M.H."/>
            <person name="Liu K.W."/>
            <person name="Li Z."/>
            <person name="Lu H.C."/>
            <person name="Ye Q.L."/>
            <person name="Zhang D."/>
            <person name="Wang J.Y."/>
            <person name="Li Y.F."/>
            <person name="Zhong Z.M."/>
            <person name="Liu X."/>
            <person name="Yu X."/>
            <person name="Liu D.K."/>
            <person name="Tu X.D."/>
            <person name="Liu B."/>
            <person name="Hao Y."/>
            <person name="Liao X.Y."/>
            <person name="Jiang Y.T."/>
            <person name="Sun W.H."/>
            <person name="Chen J."/>
            <person name="Chen Y.Q."/>
            <person name="Ai Y."/>
            <person name="Zhai J.W."/>
            <person name="Wu S.S."/>
            <person name="Zhou Z."/>
            <person name="Hsiao Y.Y."/>
            <person name="Wu W.L."/>
            <person name="Chen Y.Y."/>
            <person name="Lin Y.F."/>
            <person name="Hsu J.L."/>
            <person name="Li C.Y."/>
            <person name="Wang Z.W."/>
            <person name="Zhao X."/>
            <person name="Zhong W.Y."/>
            <person name="Ma X.K."/>
            <person name="Ma L."/>
            <person name="Huang J."/>
            <person name="Chen G.Z."/>
            <person name="Huang M.Z."/>
            <person name="Huang L."/>
            <person name="Peng D.H."/>
            <person name="Luo Y.B."/>
            <person name="Zou S.Q."/>
            <person name="Chen S.P."/>
            <person name="Lan S."/>
            <person name="Tsai W.C."/>
            <person name="Van de Peer Y."/>
            <person name="Liu Z.J."/>
        </authorList>
    </citation>
    <scope>NUCLEOTIDE SEQUENCE [LARGE SCALE GENOMIC DNA]</scope>
    <source>
        <strain evidence="12">Lor288</strain>
    </source>
</reference>
<dbReference type="EC" id="2.4.1.-" evidence="11"/>